<dbReference type="EMBL" id="LHZN01000131">
    <property type="protein sequence ID" value="KXV37982.1"/>
    <property type="molecule type" value="Genomic_DNA"/>
</dbReference>
<name>A0AAW3QWP3_9PROT</name>
<feature type="region of interest" description="Disordered" evidence="1">
    <location>
        <begin position="36"/>
        <end position="78"/>
    </location>
</feature>
<accession>A0AAW3QWP3</accession>
<feature type="compositionally biased region" description="Basic and acidic residues" evidence="1">
    <location>
        <begin position="51"/>
        <end position="78"/>
    </location>
</feature>
<evidence type="ECO:0000313" key="3">
    <source>
        <dbReference type="Proteomes" id="UP000075682"/>
    </source>
</evidence>
<evidence type="ECO:0000313" key="2">
    <source>
        <dbReference type="EMBL" id="KXV37982.1"/>
    </source>
</evidence>
<evidence type="ECO:0008006" key="4">
    <source>
        <dbReference type="Google" id="ProtNLM"/>
    </source>
</evidence>
<dbReference type="Proteomes" id="UP000075682">
    <property type="component" value="Unassembled WGS sequence"/>
</dbReference>
<gene>
    <name evidence="2" type="ORF">AD941_08415</name>
</gene>
<protein>
    <recommendedName>
        <fullName evidence="4">Transposase</fullName>
    </recommendedName>
</protein>
<evidence type="ECO:0000256" key="1">
    <source>
        <dbReference type="SAM" id="MobiDB-lite"/>
    </source>
</evidence>
<reference evidence="2 3" key="1">
    <citation type="submission" date="2015-06" db="EMBL/GenBank/DDBJ databases">
        <title>Improved classification and identification of acetic acid bacteria using matrix-assisted laser desorption/ionization time-of-flight mass spectrometry; Gluconobacter nephelii and Gluconobacter uchimurae are later heterotypic synonyms of Gluconobacter japonicus and Gluconobacter oxydans, respectively.</title>
        <authorList>
            <person name="Li L."/>
            <person name="Cleenwerck I."/>
            <person name="De Vuyst L."/>
            <person name="Vandamme P."/>
        </authorList>
    </citation>
    <scope>NUCLEOTIDE SEQUENCE [LARGE SCALE GENOMIC DNA]</scope>
    <source>
        <strain evidence="2 3">LMG 1356</strain>
    </source>
</reference>
<proteinExistence type="predicted"/>
<comment type="caution">
    <text evidence="2">The sequence shown here is derived from an EMBL/GenBank/DDBJ whole genome shotgun (WGS) entry which is preliminary data.</text>
</comment>
<organism evidence="2 3">
    <name type="scientific">Gluconobacter albidus</name>
    <dbReference type="NCBI Taxonomy" id="318683"/>
    <lineage>
        <taxon>Bacteria</taxon>
        <taxon>Pseudomonadati</taxon>
        <taxon>Pseudomonadota</taxon>
        <taxon>Alphaproteobacteria</taxon>
        <taxon>Acetobacterales</taxon>
        <taxon>Acetobacteraceae</taxon>
        <taxon>Gluconobacter</taxon>
    </lineage>
</organism>
<dbReference type="AlphaFoldDB" id="A0AAW3QWP3"/>
<sequence>MRSAVPYLLAVWRGSPQDNITRCRSFPNRVRGLKSSRSVLVESPSMKAQKPHTEDHNTHFSHEEDSLTMDRRSIFSLS</sequence>